<accession>A0ABX4NJT6</accession>
<protein>
    <recommendedName>
        <fullName evidence="3">Transposase DDE domain-containing protein</fullName>
    </recommendedName>
</protein>
<gene>
    <name evidence="1" type="ORF">CH367_13365</name>
</gene>
<proteinExistence type="predicted"/>
<name>A0ABX4NJT6_9LEPT</name>
<evidence type="ECO:0000313" key="1">
    <source>
        <dbReference type="EMBL" id="PJZ57064.1"/>
    </source>
</evidence>
<keyword evidence="2" id="KW-1185">Reference proteome</keyword>
<evidence type="ECO:0000313" key="2">
    <source>
        <dbReference type="Proteomes" id="UP000231879"/>
    </source>
</evidence>
<reference evidence="1 2" key="1">
    <citation type="submission" date="2017-07" db="EMBL/GenBank/DDBJ databases">
        <title>Leptospira spp. isolated from tropical soils.</title>
        <authorList>
            <person name="Thibeaux R."/>
            <person name="Iraola G."/>
            <person name="Ferres I."/>
            <person name="Bierque E."/>
            <person name="Girault D."/>
            <person name="Soupe-Gilbert M.-E."/>
            <person name="Picardeau M."/>
            <person name="Goarant C."/>
        </authorList>
    </citation>
    <scope>NUCLEOTIDE SEQUENCE [LARGE SCALE GENOMIC DNA]</scope>
    <source>
        <strain evidence="1 2">FH4-C-A1</strain>
    </source>
</reference>
<dbReference type="EMBL" id="NPDS01000005">
    <property type="protein sequence ID" value="PJZ57064.1"/>
    <property type="molecule type" value="Genomic_DNA"/>
</dbReference>
<dbReference type="Proteomes" id="UP000231879">
    <property type="component" value="Unassembled WGS sequence"/>
</dbReference>
<evidence type="ECO:0008006" key="3">
    <source>
        <dbReference type="Google" id="ProtNLM"/>
    </source>
</evidence>
<comment type="caution">
    <text evidence="1">The sequence shown here is derived from an EMBL/GenBank/DDBJ whole genome shotgun (WGS) entry which is preliminary data.</text>
</comment>
<sequence>MSPTLNWAVVEWWRERIGKFSFNRKILTGHSKTLLLVGAFRILCHALSLSFRTKNKYEILLKRLRIVFHSIECGSNTIEFSIFFLSFF</sequence>
<organism evidence="1 2">
    <name type="scientific">Leptospira barantonii</name>
    <dbReference type="NCBI Taxonomy" id="2023184"/>
    <lineage>
        <taxon>Bacteria</taxon>
        <taxon>Pseudomonadati</taxon>
        <taxon>Spirochaetota</taxon>
        <taxon>Spirochaetia</taxon>
        <taxon>Leptospirales</taxon>
        <taxon>Leptospiraceae</taxon>
        <taxon>Leptospira</taxon>
    </lineage>
</organism>